<feature type="transmembrane region" description="Helical" evidence="1">
    <location>
        <begin position="148"/>
        <end position="167"/>
    </location>
</feature>
<keyword evidence="1" id="KW-1133">Transmembrane helix</keyword>
<evidence type="ECO:0000256" key="1">
    <source>
        <dbReference type="SAM" id="Phobius"/>
    </source>
</evidence>
<reference evidence="3" key="1">
    <citation type="submission" date="2023-06" db="EMBL/GenBank/DDBJ databases">
        <title>Egi l300058.</title>
        <authorList>
            <person name="Gao L."/>
            <person name="Fang B.-Z."/>
            <person name="Li W.-J."/>
        </authorList>
    </citation>
    <scope>NUCLEOTIDE SEQUENCE</scope>
    <source>
        <strain evidence="3">EGI L300058</strain>
    </source>
</reference>
<dbReference type="RefSeq" id="WP_301142871.1">
    <property type="nucleotide sequence ID" value="NZ_JAUHQA010000001.1"/>
</dbReference>
<evidence type="ECO:0000313" key="4">
    <source>
        <dbReference type="Proteomes" id="UP001172708"/>
    </source>
</evidence>
<sequence>MHASTADATHSATIERPRLRIGGLDVARAIAVLGMVGSHTGDEGIRGDESDGWAWLTVTHGYPSALFAVLAGISMTLMVTTRGTVPVSAVTADHLSHTRVRIAVRAAILIALGVLLAGFGTPVIVILMNLGVMFLLSLPMLRWRTGALLGIAAVCALGGGWLARMAAQWSADAGLGEWPPLHSLWSGHYPALAWMAYVMMGLAVGRMDLRSTSAAVRLVAVGAAIAAGTRVTGWVLRERLSDVSATTREHWLIDEAHSYTPIEMVENSGVALAVIGLSLLAASRWPRALWPLIASGSMALTLYVAHLIVIASVGVEMVWQPSNVSFVVLAASLVAFACGWRAIAGQGPLERMLTSASTAAAARWR</sequence>
<dbReference type="Proteomes" id="UP001172708">
    <property type="component" value="Unassembled WGS sequence"/>
</dbReference>
<keyword evidence="4" id="KW-1185">Reference proteome</keyword>
<protein>
    <submittedName>
        <fullName evidence="3">Heparan-alpha-glucosaminide N-acetyltransferase domain-containing protein</fullName>
    </submittedName>
</protein>
<accession>A0ABT8GK29</accession>
<proteinExistence type="predicted"/>
<organism evidence="3 4">
    <name type="scientific">Demequina muriae</name>
    <dbReference type="NCBI Taxonomy" id="3051664"/>
    <lineage>
        <taxon>Bacteria</taxon>
        <taxon>Bacillati</taxon>
        <taxon>Actinomycetota</taxon>
        <taxon>Actinomycetes</taxon>
        <taxon>Micrococcales</taxon>
        <taxon>Demequinaceae</taxon>
        <taxon>Demequina</taxon>
    </lineage>
</organism>
<feature type="transmembrane region" description="Helical" evidence="1">
    <location>
        <begin position="61"/>
        <end position="79"/>
    </location>
</feature>
<dbReference type="Pfam" id="PF07786">
    <property type="entry name" value="HGSNAT_cat"/>
    <property type="match status" value="1"/>
</dbReference>
<evidence type="ECO:0000259" key="2">
    <source>
        <dbReference type="Pfam" id="PF07786"/>
    </source>
</evidence>
<gene>
    <name evidence="3" type="ORF">QQX02_10175</name>
</gene>
<feature type="transmembrane region" description="Helical" evidence="1">
    <location>
        <begin position="289"/>
        <end position="312"/>
    </location>
</feature>
<dbReference type="InterPro" id="IPR012429">
    <property type="entry name" value="HGSNAT_cat"/>
</dbReference>
<evidence type="ECO:0000313" key="3">
    <source>
        <dbReference type="EMBL" id="MDN4481291.1"/>
    </source>
</evidence>
<dbReference type="EMBL" id="JAUHQA010000001">
    <property type="protein sequence ID" value="MDN4481291.1"/>
    <property type="molecule type" value="Genomic_DNA"/>
</dbReference>
<name>A0ABT8GK29_9MICO</name>
<keyword evidence="1" id="KW-0812">Transmembrane</keyword>
<feature type="transmembrane region" description="Helical" evidence="1">
    <location>
        <begin position="324"/>
        <end position="343"/>
    </location>
</feature>
<comment type="caution">
    <text evidence="3">The sequence shown here is derived from an EMBL/GenBank/DDBJ whole genome shotgun (WGS) entry which is preliminary data.</text>
</comment>
<feature type="transmembrane region" description="Helical" evidence="1">
    <location>
        <begin position="216"/>
        <end position="236"/>
    </location>
</feature>
<feature type="domain" description="Heparan-alpha-glucosaminide N-acetyltransferase catalytic" evidence="2">
    <location>
        <begin position="20"/>
        <end position="217"/>
    </location>
</feature>
<keyword evidence="1" id="KW-0472">Membrane</keyword>